<gene>
    <name evidence="1" type="ORF">GO608_09580</name>
</gene>
<organism evidence="1 2">
    <name type="scientific">Aromatoleum buckelii</name>
    <dbReference type="NCBI Taxonomy" id="200254"/>
    <lineage>
        <taxon>Bacteria</taxon>
        <taxon>Pseudomonadati</taxon>
        <taxon>Pseudomonadota</taxon>
        <taxon>Betaproteobacteria</taxon>
        <taxon>Rhodocyclales</taxon>
        <taxon>Rhodocyclaceae</taxon>
        <taxon>Aromatoleum</taxon>
    </lineage>
</organism>
<evidence type="ECO:0000313" key="2">
    <source>
        <dbReference type="Proteomes" id="UP000601990"/>
    </source>
</evidence>
<sequence>MKIPLSGIPAPLSCTLTRSLRSRMPVLLTALAYVGAPDAAFAQTPYAIGPLQDIVLAMPEGSWRRVNANNFSDVWTPASLRPLYGWSNPTPYKILAAWSSFAWDTNRGDLILYGGGHANYSGNDVYRWRSRTLKWERAALPSQIKYIGSSAYMAIDGADAAPASAHTYDNAEFLPVFDRYLNFGGAIFNTGSAYVRPSERDPTLRRRTGPYLFNPALSHPMKVGGTTGSHVKRVAPYPEVVGGNMWENRDLPWYLAGQTLPSSHVNGCTAYSYESPYYDVVYVGARSGGSTALHLYRYQFTDIDAPWLDEVEKVGTYWSSPTGKTTCAHDPVSNIVLRTGSNTSPFFFWDLNTASASNREKRVSVSGSVATFVNSLNAAGINLNNCGMDYNWAHGNFAIWCGAGNIWVVDPPEPLSTTGWKVTRQPAPSGSVPPKTVGTGILGKWKFVEGFDVFVGVENSTLGNVWIYKPITP</sequence>
<dbReference type="SUPFAM" id="SSF50965">
    <property type="entry name" value="Galactose oxidase, central domain"/>
    <property type="match status" value="1"/>
</dbReference>
<dbReference type="InterPro" id="IPR011043">
    <property type="entry name" value="Gal_Oxase/kelch_b-propeller"/>
</dbReference>
<reference evidence="1" key="1">
    <citation type="submission" date="2019-12" db="EMBL/GenBank/DDBJ databases">
        <title>Comparative genomics gives insights into the taxonomy of the Azoarcus-Aromatoleum group and reveals separate origins of nif in the plant-associated Azoarcus and non-plant-associated Aromatoleum sub-groups.</title>
        <authorList>
            <person name="Lafos M."/>
            <person name="Maluk M."/>
            <person name="Batista M."/>
            <person name="Junghare M."/>
            <person name="Carmona M."/>
            <person name="Faoro H."/>
            <person name="Cruz L.M."/>
            <person name="Battistoni F."/>
            <person name="De Souza E."/>
            <person name="Pedrosa F."/>
            <person name="Chen W.-M."/>
            <person name="Poole P.S."/>
            <person name="Dixon R.A."/>
            <person name="James E.K."/>
        </authorList>
    </citation>
    <scope>NUCLEOTIDE SEQUENCE</scope>
    <source>
        <strain evidence="1">U120</strain>
    </source>
</reference>
<accession>A0ABX1N2T7</accession>
<keyword evidence="2" id="KW-1185">Reference proteome</keyword>
<name>A0ABX1N2T7_9RHOO</name>
<evidence type="ECO:0000313" key="1">
    <source>
        <dbReference type="EMBL" id="NMF93576.1"/>
    </source>
</evidence>
<dbReference type="EMBL" id="WTVH01000015">
    <property type="protein sequence ID" value="NMF93576.1"/>
    <property type="molecule type" value="Genomic_DNA"/>
</dbReference>
<comment type="caution">
    <text evidence="1">The sequence shown here is derived from an EMBL/GenBank/DDBJ whole genome shotgun (WGS) entry which is preliminary data.</text>
</comment>
<dbReference type="Proteomes" id="UP000601990">
    <property type="component" value="Unassembled WGS sequence"/>
</dbReference>
<dbReference type="RefSeq" id="WP_169198840.1">
    <property type="nucleotide sequence ID" value="NZ_WTVH02000009.1"/>
</dbReference>
<proteinExistence type="predicted"/>
<protein>
    <submittedName>
        <fullName evidence="1">Uncharacterized protein</fullName>
    </submittedName>
</protein>